<sequence length="403" mass="45969">MGFIRTELKKIFVCIFTVLFFALSAEQMYSPSWGYSLDLPEGFGLTQHEGSSRYLFQHSVFPVDLHIALYKKEKFENVQKTAEHIFSQFSEIKLTHKDIPFLWRNKTALLSNVDFMYSPSKDYKPKELLGWLLILELPDNSGWLVLFSYSDKKDSKNCEPVIISALDSVFTDIMSYLEPGPVTAALYPKTGEKEINYTFNNKKIKFTVDNSDAEANRSVIDREFKLLTSYLNNPNLTEAWKRYYRIIFRDAWSRIYPASAAIQSAFSFYGNEGAEKASKELLLFVQDFKYERNHQGSDFLNLPEAFLEKRGDCDSRALLMVLILKQMNIDAVLLVSGTKSHALAGTDCGGSGACFTHNGKNYLLGETTAHVPIGEIAEEMSNPEDWFAVDFYIDENSVKKEAE</sequence>
<dbReference type="EMBL" id="CP004120">
    <property type="protein sequence ID" value="AGT43933.1"/>
    <property type="molecule type" value="Genomic_DNA"/>
</dbReference>
<dbReference type="AlphaFoldDB" id="S5ZZX4"/>
<dbReference type="PATRIC" id="fig|1291379.3.peg.1426"/>
<name>S5ZZX4_9SPIR</name>
<dbReference type="Proteomes" id="UP000015620">
    <property type="component" value="Chromosome"/>
</dbReference>
<accession>S5ZZX4</accession>
<dbReference type="RefSeq" id="WP_020965232.1">
    <property type="nucleotide sequence ID" value="NC_022097.1"/>
</dbReference>
<proteinExistence type="predicted"/>
<evidence type="ECO:0000313" key="2">
    <source>
        <dbReference type="Proteomes" id="UP000015620"/>
    </source>
</evidence>
<dbReference type="GeneID" id="301090000"/>
<reference evidence="1 2" key="1">
    <citation type="journal article" date="2013" name="PLoS ONE">
        <title>Genome-Wide Relatedness of Treponema pedis, from Gingiva and Necrotic Skin Lesions of Pigs, with the Human Oral Pathogen Treponema denticola.</title>
        <authorList>
            <person name="Svartstrom O."/>
            <person name="Mushtaq M."/>
            <person name="Pringle M."/>
            <person name="Segerman B."/>
        </authorList>
    </citation>
    <scope>NUCLEOTIDE SEQUENCE [LARGE SCALE GENOMIC DNA]</scope>
    <source>
        <strain evidence="1">T A4</strain>
    </source>
</reference>
<dbReference type="STRING" id="1291379.TPE_1438"/>
<organism evidence="1 2">
    <name type="scientific">Treponema pedis str. T A4</name>
    <dbReference type="NCBI Taxonomy" id="1291379"/>
    <lineage>
        <taxon>Bacteria</taxon>
        <taxon>Pseudomonadati</taxon>
        <taxon>Spirochaetota</taxon>
        <taxon>Spirochaetia</taxon>
        <taxon>Spirochaetales</taxon>
        <taxon>Treponemataceae</taxon>
        <taxon>Treponema</taxon>
    </lineage>
</organism>
<dbReference type="HOGENOM" id="CLU_653650_0_0_12"/>
<evidence type="ECO:0000313" key="1">
    <source>
        <dbReference type="EMBL" id="AGT43933.1"/>
    </source>
</evidence>
<evidence type="ECO:0008006" key="3">
    <source>
        <dbReference type="Google" id="ProtNLM"/>
    </source>
</evidence>
<dbReference type="KEGG" id="tped:TPE_1438"/>
<protein>
    <recommendedName>
        <fullName evidence="3">Transglutaminase-like domain-containing protein</fullName>
    </recommendedName>
</protein>
<gene>
    <name evidence="1" type="ORF">TPE_1438</name>
</gene>
<keyword evidence="2" id="KW-1185">Reference proteome</keyword>